<dbReference type="Proteomes" id="UP000199647">
    <property type="component" value="Unassembled WGS sequence"/>
</dbReference>
<dbReference type="STRING" id="1855383.SAMN05216548_114140"/>
<organism evidence="2 3">
    <name type="scientific">Faunimonas pinastri</name>
    <dbReference type="NCBI Taxonomy" id="1855383"/>
    <lineage>
        <taxon>Bacteria</taxon>
        <taxon>Pseudomonadati</taxon>
        <taxon>Pseudomonadota</taxon>
        <taxon>Alphaproteobacteria</taxon>
        <taxon>Hyphomicrobiales</taxon>
        <taxon>Afifellaceae</taxon>
        <taxon>Faunimonas</taxon>
    </lineage>
</organism>
<keyword evidence="1" id="KW-0472">Membrane</keyword>
<protein>
    <submittedName>
        <fullName evidence="2">Uncharacterized protein</fullName>
    </submittedName>
</protein>
<keyword evidence="3" id="KW-1185">Reference proteome</keyword>
<proteinExistence type="predicted"/>
<feature type="transmembrane region" description="Helical" evidence="1">
    <location>
        <begin position="21"/>
        <end position="43"/>
    </location>
</feature>
<accession>A0A1H9N191</accession>
<keyword evidence="1" id="KW-0812">Transmembrane</keyword>
<dbReference type="RefSeq" id="WP_092498665.1">
    <property type="nucleotide sequence ID" value="NZ_FOFG01000014.1"/>
</dbReference>
<sequence>MRSPQELVETLYLDNWPRRRRLLYLALAWIAGNAEYLLILGAGPLQAQAFMTLLGAGIALLFAYIFGAVWDDNNKRASLPPSPPNGPGPC</sequence>
<evidence type="ECO:0000313" key="2">
    <source>
        <dbReference type="EMBL" id="SER29704.1"/>
    </source>
</evidence>
<reference evidence="2 3" key="1">
    <citation type="submission" date="2016-10" db="EMBL/GenBank/DDBJ databases">
        <authorList>
            <person name="de Groot N.N."/>
        </authorList>
    </citation>
    <scope>NUCLEOTIDE SEQUENCE [LARGE SCALE GENOMIC DNA]</scope>
    <source>
        <strain evidence="2 3">A52C2</strain>
    </source>
</reference>
<gene>
    <name evidence="2" type="ORF">SAMN05216548_114140</name>
</gene>
<evidence type="ECO:0000256" key="1">
    <source>
        <dbReference type="SAM" id="Phobius"/>
    </source>
</evidence>
<name>A0A1H9N191_9HYPH</name>
<dbReference type="OrthoDB" id="7063940at2"/>
<evidence type="ECO:0000313" key="3">
    <source>
        <dbReference type="Proteomes" id="UP000199647"/>
    </source>
</evidence>
<feature type="transmembrane region" description="Helical" evidence="1">
    <location>
        <begin position="49"/>
        <end position="70"/>
    </location>
</feature>
<dbReference type="AlphaFoldDB" id="A0A1H9N191"/>
<dbReference type="EMBL" id="FOFG01000014">
    <property type="protein sequence ID" value="SER29704.1"/>
    <property type="molecule type" value="Genomic_DNA"/>
</dbReference>
<keyword evidence="1" id="KW-1133">Transmembrane helix</keyword>